<organism evidence="1 2">
    <name type="scientific">Aureispira anguillae</name>
    <dbReference type="NCBI Taxonomy" id="2864201"/>
    <lineage>
        <taxon>Bacteria</taxon>
        <taxon>Pseudomonadati</taxon>
        <taxon>Bacteroidota</taxon>
        <taxon>Saprospiria</taxon>
        <taxon>Saprospirales</taxon>
        <taxon>Saprospiraceae</taxon>
        <taxon>Aureispira</taxon>
    </lineage>
</organism>
<evidence type="ECO:0000313" key="2">
    <source>
        <dbReference type="Proteomes" id="UP001060919"/>
    </source>
</evidence>
<dbReference type="EMBL" id="AP026867">
    <property type="protein sequence ID" value="BDS11394.1"/>
    <property type="molecule type" value="Genomic_DNA"/>
</dbReference>
<dbReference type="Proteomes" id="UP001060919">
    <property type="component" value="Chromosome"/>
</dbReference>
<evidence type="ECO:0000313" key="1">
    <source>
        <dbReference type="EMBL" id="BDS11394.1"/>
    </source>
</evidence>
<dbReference type="KEGG" id="aup:AsAng_0021080"/>
<keyword evidence="2" id="KW-1185">Reference proteome</keyword>
<dbReference type="PROSITE" id="PS51257">
    <property type="entry name" value="PROKAR_LIPOPROTEIN"/>
    <property type="match status" value="1"/>
</dbReference>
<reference evidence="1" key="1">
    <citation type="submission" date="2022-09" db="EMBL/GenBank/DDBJ databases">
        <title>Aureispira anguillicida sp. nov., isolated from Leptocephalus of Japanese eel Anguilla japonica.</title>
        <authorList>
            <person name="Yuasa K."/>
            <person name="Mekata T."/>
            <person name="Ikunari K."/>
        </authorList>
    </citation>
    <scope>NUCLEOTIDE SEQUENCE</scope>
    <source>
        <strain evidence="1">EL160426</strain>
    </source>
</reference>
<proteinExistence type="predicted"/>
<accession>A0A916DQU8</accession>
<name>A0A916DQU8_9BACT</name>
<evidence type="ECO:0008006" key="3">
    <source>
        <dbReference type="Google" id="ProtNLM"/>
    </source>
</evidence>
<dbReference type="RefSeq" id="WP_264792578.1">
    <property type="nucleotide sequence ID" value="NZ_AP026867.1"/>
</dbReference>
<gene>
    <name evidence="1" type="ORF">AsAng_0021080</name>
</gene>
<protein>
    <recommendedName>
        <fullName evidence="3">Lipoprotein</fullName>
    </recommendedName>
</protein>
<dbReference type="AlphaFoldDB" id="A0A916DQU8"/>
<sequence>MKLLHLSPFLYLLIVSCTKHSYERIIENNSSYDIWLKIDRGSCNGFDLVTSSHDSVLVLSQTSFTVDAERHSGILASRFTSCVPCIDTIHTQINGHDSLNLRFPITTDKNWEMMLTNNHCECKLTLEDSDIN</sequence>